<evidence type="ECO:0000259" key="3">
    <source>
        <dbReference type="Pfam" id="PF21783"/>
    </source>
</evidence>
<dbReference type="PANTHER" id="PTHR47197">
    <property type="entry name" value="PROTEIN NIRF"/>
    <property type="match status" value="1"/>
</dbReference>
<sequence length="317" mass="32875">MRLLALALALSTALPASAATLLIGNKAENTVSFIDLATGKERARLPTGPMPHEIAISPDGNTAAVVAYGAKQIDFYDVAAAKHLKAIDLGTNLRPHGIAWLKSGGIVATTEGSSTLSLVDPVSGKVDSIATGAKGSHMVTVTADESRAFVTNLGSRNISALDLVKRTKISDLSAGEEPEGLSLTPDGKELWVANRAEDTVMVFDAKTLAKLATVKVGDMPIRLQVSPDGKTAVTSNFFDGTLTLIDVASRKVTRTVPVSGGKDAAQVTIMFASDGQRIYVAETGKSQVAEVELSTGKVLRHLPAGQGADGLGYSPIG</sequence>
<dbReference type="RefSeq" id="WP_380861371.1">
    <property type="nucleotide sequence ID" value="NZ_JBHRXV010000010.1"/>
</dbReference>
<evidence type="ECO:0000313" key="5">
    <source>
        <dbReference type="Proteomes" id="UP001595615"/>
    </source>
</evidence>
<dbReference type="Pfam" id="PF21783">
    <property type="entry name" value="YNCE"/>
    <property type="match status" value="1"/>
</dbReference>
<dbReference type="EMBL" id="JBHRXV010000010">
    <property type="protein sequence ID" value="MFC3713156.1"/>
    <property type="molecule type" value="Genomic_DNA"/>
</dbReference>
<dbReference type="Gene3D" id="2.130.10.10">
    <property type="entry name" value="YVTN repeat-like/Quinoprotein amine dehydrogenase"/>
    <property type="match status" value="2"/>
</dbReference>
<feature type="domain" description="YNCE-like beta-propeller" evidence="3">
    <location>
        <begin position="146"/>
        <end position="235"/>
    </location>
</feature>
<dbReference type="InterPro" id="IPR051200">
    <property type="entry name" value="Host-pathogen_enzymatic-act"/>
</dbReference>
<gene>
    <name evidence="4" type="ORF">ACFOMD_11270</name>
</gene>
<dbReference type="InterPro" id="IPR011964">
    <property type="entry name" value="YVTN_b-propeller_repeat"/>
</dbReference>
<dbReference type="InterPro" id="IPR048433">
    <property type="entry name" value="YNCE-like_beta-prop"/>
</dbReference>
<evidence type="ECO:0000256" key="2">
    <source>
        <dbReference type="SAM" id="SignalP"/>
    </source>
</evidence>
<evidence type="ECO:0000313" key="4">
    <source>
        <dbReference type="EMBL" id="MFC3713156.1"/>
    </source>
</evidence>
<accession>A0ABV7XBG0</accession>
<dbReference type="NCBIfam" id="TIGR02276">
    <property type="entry name" value="beta_rpt_yvtn"/>
    <property type="match status" value="1"/>
</dbReference>
<dbReference type="Proteomes" id="UP001595615">
    <property type="component" value="Unassembled WGS sequence"/>
</dbReference>
<keyword evidence="1 2" id="KW-0732">Signal</keyword>
<dbReference type="InterPro" id="IPR011048">
    <property type="entry name" value="Haem_d1_sf"/>
</dbReference>
<protein>
    <submittedName>
        <fullName evidence="4">YncE family protein</fullName>
    </submittedName>
</protein>
<keyword evidence="5" id="KW-1185">Reference proteome</keyword>
<organism evidence="4 5">
    <name type="scientific">Sphingoaurantiacus capsulatus</name>
    <dbReference type="NCBI Taxonomy" id="1771310"/>
    <lineage>
        <taxon>Bacteria</taxon>
        <taxon>Pseudomonadati</taxon>
        <taxon>Pseudomonadota</taxon>
        <taxon>Alphaproteobacteria</taxon>
        <taxon>Sphingomonadales</taxon>
        <taxon>Sphingosinicellaceae</taxon>
        <taxon>Sphingoaurantiacus</taxon>
    </lineage>
</organism>
<comment type="caution">
    <text evidence="4">The sequence shown here is derived from an EMBL/GenBank/DDBJ whole genome shotgun (WGS) entry which is preliminary data.</text>
</comment>
<dbReference type="SUPFAM" id="SSF51004">
    <property type="entry name" value="C-terminal (heme d1) domain of cytochrome cd1-nitrite reductase"/>
    <property type="match status" value="1"/>
</dbReference>
<reference evidence="5" key="1">
    <citation type="journal article" date="2019" name="Int. J. Syst. Evol. Microbiol.">
        <title>The Global Catalogue of Microorganisms (GCM) 10K type strain sequencing project: providing services to taxonomists for standard genome sequencing and annotation.</title>
        <authorList>
            <consortium name="The Broad Institute Genomics Platform"/>
            <consortium name="The Broad Institute Genome Sequencing Center for Infectious Disease"/>
            <person name="Wu L."/>
            <person name="Ma J."/>
        </authorList>
    </citation>
    <scope>NUCLEOTIDE SEQUENCE [LARGE SCALE GENOMIC DNA]</scope>
    <source>
        <strain evidence="5">KCTC 42644</strain>
    </source>
</reference>
<dbReference type="InterPro" id="IPR015943">
    <property type="entry name" value="WD40/YVTN_repeat-like_dom_sf"/>
</dbReference>
<proteinExistence type="predicted"/>
<evidence type="ECO:0000256" key="1">
    <source>
        <dbReference type="ARBA" id="ARBA00022729"/>
    </source>
</evidence>
<feature type="chain" id="PRO_5045298348" evidence="2">
    <location>
        <begin position="19"/>
        <end position="317"/>
    </location>
</feature>
<dbReference type="PANTHER" id="PTHR47197:SF3">
    <property type="entry name" value="DIHYDRO-HEME D1 DEHYDROGENASE"/>
    <property type="match status" value="1"/>
</dbReference>
<name>A0ABV7XBG0_9SPHN</name>
<feature type="signal peptide" evidence="2">
    <location>
        <begin position="1"/>
        <end position="18"/>
    </location>
</feature>